<keyword evidence="2" id="KW-1185">Reference proteome</keyword>
<evidence type="ECO:0000313" key="1">
    <source>
        <dbReference type="EMBL" id="KAF5879146.1"/>
    </source>
</evidence>
<comment type="caution">
    <text evidence="1">The sequence shown here is derived from an EMBL/GenBank/DDBJ whole genome shotgun (WGS) entry which is preliminary data.</text>
</comment>
<sequence length="90" mass="9949">MLAAILHDVKAYDPRDHGLNHLAIHGDTLFPDRQPFTGEVGYCGSNRTIDTQKFGRCGVFKKCTLKRGFTAQEYSIGQSDGDFAHAASFE</sequence>
<dbReference type="GeneID" id="59260416"/>
<protein>
    <submittedName>
        <fullName evidence="1">Uncharacterized protein</fullName>
    </submittedName>
</protein>
<evidence type="ECO:0000313" key="2">
    <source>
        <dbReference type="Proteomes" id="UP000531561"/>
    </source>
</evidence>
<reference evidence="1 2" key="1">
    <citation type="journal article" date="2020" name="Phytopathology">
        <title>A high-quality genome resource of Botrytis fragariae, a new and rapidly spreading fungal pathogen causing strawberry gray mold in the U.S.A.</title>
        <authorList>
            <person name="Wu Y."/>
            <person name="Saski C.A."/>
            <person name="Schnabel G."/>
            <person name="Xiao S."/>
            <person name="Hu M."/>
        </authorList>
    </citation>
    <scope>NUCLEOTIDE SEQUENCE [LARGE SCALE GENOMIC DNA]</scope>
    <source>
        <strain evidence="1 2">BVB16</strain>
    </source>
</reference>
<dbReference type="AlphaFoldDB" id="A0A8H6B489"/>
<gene>
    <name evidence="1" type="ORF">Bfra_006350</name>
</gene>
<dbReference type="Proteomes" id="UP000531561">
    <property type="component" value="Unassembled WGS sequence"/>
</dbReference>
<accession>A0A8H6B489</accession>
<dbReference type="EMBL" id="JABFCT010000001">
    <property type="protein sequence ID" value="KAF5879146.1"/>
    <property type="molecule type" value="Genomic_DNA"/>
</dbReference>
<dbReference type="OrthoDB" id="3469466at2759"/>
<proteinExistence type="predicted"/>
<organism evidence="1 2">
    <name type="scientific">Botrytis fragariae</name>
    <dbReference type="NCBI Taxonomy" id="1964551"/>
    <lineage>
        <taxon>Eukaryota</taxon>
        <taxon>Fungi</taxon>
        <taxon>Dikarya</taxon>
        <taxon>Ascomycota</taxon>
        <taxon>Pezizomycotina</taxon>
        <taxon>Leotiomycetes</taxon>
        <taxon>Helotiales</taxon>
        <taxon>Sclerotiniaceae</taxon>
        <taxon>Botrytis</taxon>
    </lineage>
</organism>
<dbReference type="RefSeq" id="XP_037198090.1">
    <property type="nucleotide sequence ID" value="XM_037336724.1"/>
</dbReference>
<name>A0A8H6B489_9HELO</name>